<dbReference type="InterPro" id="IPR024455">
    <property type="entry name" value="Phage_capsid"/>
</dbReference>
<evidence type="ECO:0000259" key="2">
    <source>
        <dbReference type="Pfam" id="PF05065"/>
    </source>
</evidence>
<evidence type="ECO:0000313" key="4">
    <source>
        <dbReference type="Proteomes" id="UP000028411"/>
    </source>
</evidence>
<comment type="subcellular location">
    <subcellularLocation>
        <location evidence="1">Virion</location>
    </subcellularLocation>
</comment>
<dbReference type="EMBL" id="JFHR01000050">
    <property type="protein sequence ID" value="KEQ52151.1"/>
    <property type="molecule type" value="Genomic_DNA"/>
</dbReference>
<protein>
    <submittedName>
        <fullName evidence="3">Phage major capsid protein, HK97 family</fullName>
    </submittedName>
</protein>
<dbReference type="OrthoDB" id="9806592at2"/>
<dbReference type="PATRIC" id="fig|46429.4.peg.3558"/>
<dbReference type="InterPro" id="IPR054612">
    <property type="entry name" value="Phage_capsid-like_C"/>
</dbReference>
<evidence type="ECO:0000256" key="1">
    <source>
        <dbReference type="ARBA" id="ARBA00004328"/>
    </source>
</evidence>
<feature type="domain" description="Phage capsid-like C-terminal" evidence="2">
    <location>
        <begin position="314"/>
        <end position="591"/>
    </location>
</feature>
<organism evidence="3 4">
    <name type="scientific">Sphingobium chlorophenolicum</name>
    <dbReference type="NCBI Taxonomy" id="46429"/>
    <lineage>
        <taxon>Bacteria</taxon>
        <taxon>Pseudomonadati</taxon>
        <taxon>Pseudomonadota</taxon>
        <taxon>Alphaproteobacteria</taxon>
        <taxon>Sphingomonadales</taxon>
        <taxon>Sphingomonadaceae</taxon>
        <taxon>Sphingobium</taxon>
    </lineage>
</organism>
<dbReference type="RefSeq" id="WP_081873431.1">
    <property type="nucleotide sequence ID" value="NZ_JFHR01000050.1"/>
</dbReference>
<gene>
    <name evidence="3" type="ORF">BV95_03568</name>
</gene>
<sequence>MTTSAPADRAEVIGSAQHRHLTIRLAANGKGVLQATLSSELPYNRDGMDEILVHTQDAVNLERAAMGLPLLIDHDLGRQLGRVENIRLQGRKLVGDIRLSDRDEVAGIVADIRSGIRPDISISYEVHAIKVADDAESYQVTRWTPFEVSSVSCPADFSVGIGRSFSKSSRKVLTMNAITTPDLSTSQIQAERERAANITAMGRRLNVEELAQRAVNEGWSIEKFVSSYEQAAPAARSLRTAEAPAIDSHLQREINQYSLVRAVACQINNRFDGREAEVNAELSRHYGATPRGFFAPLAALQSRAQQVGTPNIGGNLVGTDHLADEFYMPFRNSAAVMGLGATVITDLHGNVEIPRQESSMTGQWISEDQAPDETTLNFGKLGMTPKTVAGYMSWSRQAALQALPSMENILRNELSEQLGLGLDLAAVKGVGSAVEPRGILNTSGIGSVQGGTNGSAPTWDHIVDLESAVANQNATGDNMGYLTNTKVRGKLKKTQTFSGTNGDPVWGRDGRLNGYSAAVSNQVPANLTKGTAAGTCSAIIFGNWRDLIIGLWSYVDIIVDPFTYSTQGKVRISGFLSADIAVKRPTSFAVMADALTS</sequence>
<dbReference type="eggNOG" id="COG4653">
    <property type="taxonomic scope" value="Bacteria"/>
</dbReference>
<dbReference type="SUPFAM" id="SSF56563">
    <property type="entry name" value="Major capsid protein gp5"/>
    <property type="match status" value="1"/>
</dbReference>
<dbReference type="Pfam" id="PF05065">
    <property type="entry name" value="Phage_capsid"/>
    <property type="match status" value="1"/>
</dbReference>
<dbReference type="NCBIfam" id="TIGR01554">
    <property type="entry name" value="major_cap_HK97"/>
    <property type="match status" value="1"/>
</dbReference>
<accession>A0A081RAC8</accession>
<comment type="caution">
    <text evidence="3">The sequence shown here is derived from an EMBL/GenBank/DDBJ whole genome shotgun (WGS) entry which is preliminary data.</text>
</comment>
<name>A0A081RAC8_SPHCR</name>
<proteinExistence type="predicted"/>
<dbReference type="Proteomes" id="UP000028411">
    <property type="component" value="Unassembled WGS sequence"/>
</dbReference>
<reference evidence="3 4" key="1">
    <citation type="submission" date="2014-02" db="EMBL/GenBank/DDBJ databases">
        <title>Whole genome sequence of Sphingobium chlorophenolicum NBRC 16172.</title>
        <authorList>
            <person name="Gan H.M."/>
            <person name="Gan H.Y."/>
            <person name="Chew T.H."/>
            <person name="Savka M.A."/>
        </authorList>
    </citation>
    <scope>NUCLEOTIDE SEQUENCE [LARGE SCALE GENOMIC DNA]</scope>
    <source>
        <strain evidence="3 4">NBRC 16172</strain>
    </source>
</reference>
<dbReference type="AlphaFoldDB" id="A0A081RAC8"/>
<evidence type="ECO:0000313" key="3">
    <source>
        <dbReference type="EMBL" id="KEQ52151.1"/>
    </source>
</evidence>
<dbReference type="Gene3D" id="3.30.2400.10">
    <property type="entry name" value="Major capsid protein gp5"/>
    <property type="match status" value="1"/>
</dbReference>